<accession>A0A0D1DUQ6</accession>
<gene>
    <name evidence="2" type="ORF">UMAG_10557</name>
</gene>
<dbReference type="EMBL" id="CM003158">
    <property type="protein sequence ID" value="KIS66315.1"/>
    <property type="molecule type" value="Genomic_DNA"/>
</dbReference>
<feature type="signal peptide" evidence="1">
    <location>
        <begin position="1"/>
        <end position="24"/>
    </location>
</feature>
<dbReference type="OrthoDB" id="2546305at2759"/>
<evidence type="ECO:0000313" key="3">
    <source>
        <dbReference type="Proteomes" id="UP000000561"/>
    </source>
</evidence>
<dbReference type="Proteomes" id="UP000000561">
    <property type="component" value="Chromosome 19"/>
</dbReference>
<evidence type="ECO:0000256" key="1">
    <source>
        <dbReference type="SAM" id="SignalP"/>
    </source>
</evidence>
<evidence type="ECO:0000313" key="2">
    <source>
        <dbReference type="EMBL" id="KIS66315.1"/>
    </source>
</evidence>
<dbReference type="RefSeq" id="XP_011392156.1">
    <property type="nucleotide sequence ID" value="XM_011393854.1"/>
</dbReference>
<protein>
    <submittedName>
        <fullName evidence="2">Uncharacterized protein</fullName>
    </submittedName>
</protein>
<keyword evidence="3" id="KW-1185">Reference proteome</keyword>
<organism evidence="2 3">
    <name type="scientific">Mycosarcoma maydis</name>
    <name type="common">Corn smut fungus</name>
    <name type="synonym">Ustilago maydis</name>
    <dbReference type="NCBI Taxonomy" id="5270"/>
    <lineage>
        <taxon>Eukaryota</taxon>
        <taxon>Fungi</taxon>
        <taxon>Dikarya</taxon>
        <taxon>Basidiomycota</taxon>
        <taxon>Ustilaginomycotina</taxon>
        <taxon>Ustilaginomycetes</taxon>
        <taxon>Ustilaginales</taxon>
        <taxon>Ustilaginaceae</taxon>
        <taxon>Mycosarcoma</taxon>
    </lineage>
</organism>
<dbReference type="VEuPathDB" id="FungiDB:UMAG_10557"/>
<proteinExistence type="predicted"/>
<dbReference type="eggNOG" id="ENOG502RE7C">
    <property type="taxonomic scope" value="Eukaryota"/>
</dbReference>
<dbReference type="GeneID" id="23566573"/>
<reference evidence="2 3" key="1">
    <citation type="journal article" date="2006" name="Nature">
        <title>Insights from the genome of the biotrophic fungal plant pathogen Ustilago maydis.</title>
        <authorList>
            <person name="Kamper J."/>
            <person name="Kahmann R."/>
            <person name="Bolker M."/>
            <person name="Ma L.J."/>
            <person name="Brefort T."/>
            <person name="Saville B.J."/>
            <person name="Banuett F."/>
            <person name="Kronstad J.W."/>
            <person name="Gold S.E."/>
            <person name="Muller O."/>
            <person name="Perlin M.H."/>
            <person name="Wosten H.A."/>
            <person name="de Vries R."/>
            <person name="Ruiz-Herrera J."/>
            <person name="Reynaga-Pena C.G."/>
            <person name="Snetselaar K."/>
            <person name="McCann M."/>
            <person name="Perez-Martin J."/>
            <person name="Feldbrugge M."/>
            <person name="Basse C.W."/>
            <person name="Steinberg G."/>
            <person name="Ibeas J.I."/>
            <person name="Holloman W."/>
            <person name="Guzman P."/>
            <person name="Farman M."/>
            <person name="Stajich J.E."/>
            <person name="Sentandreu R."/>
            <person name="Gonzalez-Prieto J.M."/>
            <person name="Kennell J.C."/>
            <person name="Molina L."/>
            <person name="Schirawski J."/>
            <person name="Mendoza-Mendoza A."/>
            <person name="Greilinger D."/>
            <person name="Munch K."/>
            <person name="Rossel N."/>
            <person name="Scherer M."/>
            <person name="Vranes M."/>
            <person name="Ladendorf O."/>
            <person name="Vincon V."/>
            <person name="Fuchs U."/>
            <person name="Sandrock B."/>
            <person name="Meng S."/>
            <person name="Ho E.C."/>
            <person name="Cahill M.J."/>
            <person name="Boyce K.J."/>
            <person name="Klose J."/>
            <person name="Klosterman S.J."/>
            <person name="Deelstra H.J."/>
            <person name="Ortiz-Castellanos L."/>
            <person name="Li W."/>
            <person name="Sanchez-Alonso P."/>
            <person name="Schreier P.H."/>
            <person name="Hauser-Hahn I."/>
            <person name="Vaupel M."/>
            <person name="Koopmann E."/>
            <person name="Friedrich G."/>
            <person name="Voss H."/>
            <person name="Schluter T."/>
            <person name="Margolis J."/>
            <person name="Platt D."/>
            <person name="Swimmer C."/>
            <person name="Gnirke A."/>
            <person name="Chen F."/>
            <person name="Vysotskaia V."/>
            <person name="Mannhaupt G."/>
            <person name="Guldener U."/>
            <person name="Munsterkotter M."/>
            <person name="Haase D."/>
            <person name="Oesterheld M."/>
            <person name="Mewes H.W."/>
            <person name="Mauceli E.W."/>
            <person name="DeCaprio D."/>
            <person name="Wade C.M."/>
            <person name="Butler J."/>
            <person name="Young S."/>
            <person name="Jaffe D.B."/>
            <person name="Calvo S."/>
            <person name="Nusbaum C."/>
            <person name="Galagan J."/>
            <person name="Birren B.W."/>
        </authorList>
    </citation>
    <scope>NUCLEOTIDE SEQUENCE [LARGE SCALE GENOMIC DNA]</scope>
    <source>
        <strain evidence="3">DSM 14603 / FGSC 9021 / UM521</strain>
    </source>
</reference>
<dbReference type="AlphaFoldDB" id="A0A0D1DUQ6"/>
<dbReference type="InParanoid" id="A0A0D1DUQ6"/>
<feature type="chain" id="PRO_5002240464" evidence="1">
    <location>
        <begin position="25"/>
        <end position="180"/>
    </location>
</feature>
<sequence>MTMIGKRLLHFFGLASLLTAVCMAAIGVPHLNREPSPEPPVDNVNGPEWTQFMRHYTEQQLDLPRDHLHPVYRHNLRYAQHYENHIRNRDTRYYLLVPEFEGSQGAIYITPWTWTRPEEVIPRQEVLVVNFWRESYNPIIHAGFRQGAVNDRGEWAWDYLNRIATITPDQIRERYGHVRF</sequence>
<dbReference type="KEGG" id="uma:UMAG_10557"/>
<name>A0A0D1DUQ6_MYCMD</name>
<keyword evidence="1" id="KW-0732">Signal</keyword>